<dbReference type="InterPro" id="IPR033655">
    <property type="entry name" value="TGS_RelA/SpoT"/>
</dbReference>
<protein>
    <recommendedName>
        <fullName evidence="7">TGS domain-containing protein</fullName>
    </recommendedName>
</protein>
<name>A0A1G2B399_9BACT</name>
<dbReference type="Pfam" id="PF04607">
    <property type="entry name" value="RelA_SpoT"/>
    <property type="match status" value="1"/>
</dbReference>
<dbReference type="InterPro" id="IPR012676">
    <property type="entry name" value="TGS-like"/>
</dbReference>
<dbReference type="NCBIfam" id="TIGR00691">
    <property type="entry name" value="spoT_relA"/>
    <property type="match status" value="1"/>
</dbReference>
<dbReference type="STRING" id="1798542.A3F54_01665"/>
<comment type="function">
    <text evidence="2">In eubacteria ppGpp (guanosine 3'-diphosphate 5'-diphosphate) is a mediator of the stringent response that coordinates a variety of cellular activities in response to changes in nutritional abundance.</text>
</comment>
<dbReference type="EMBL" id="MHKD01000025">
    <property type="protein sequence ID" value="OGY82680.1"/>
    <property type="molecule type" value="Genomic_DNA"/>
</dbReference>
<dbReference type="SUPFAM" id="SSF81301">
    <property type="entry name" value="Nucleotidyltransferase"/>
    <property type="match status" value="1"/>
</dbReference>
<evidence type="ECO:0000259" key="3">
    <source>
        <dbReference type="PROSITE" id="PS51831"/>
    </source>
</evidence>
<evidence type="ECO:0000256" key="2">
    <source>
        <dbReference type="RuleBase" id="RU003847"/>
    </source>
</evidence>
<evidence type="ECO:0008006" key="7">
    <source>
        <dbReference type="Google" id="ProtNLM"/>
    </source>
</evidence>
<dbReference type="FunFam" id="3.30.460.10:FF:000001">
    <property type="entry name" value="GTP pyrophosphokinase RelA"/>
    <property type="match status" value="1"/>
</dbReference>
<organism evidence="5 6">
    <name type="scientific">Candidatus Kerfeldbacteria bacterium RIFCSPHIGHO2_12_FULL_48_17</name>
    <dbReference type="NCBI Taxonomy" id="1798542"/>
    <lineage>
        <taxon>Bacteria</taxon>
        <taxon>Candidatus Kerfeldiibacteriota</taxon>
    </lineage>
</organism>
<dbReference type="PROSITE" id="PS51880">
    <property type="entry name" value="TGS"/>
    <property type="match status" value="1"/>
</dbReference>
<accession>A0A1G2B399</accession>
<dbReference type="FunFam" id="1.10.3210.10:FF:000001">
    <property type="entry name" value="GTP pyrophosphokinase RelA"/>
    <property type="match status" value="1"/>
</dbReference>
<comment type="similarity">
    <text evidence="2">Belongs to the relA/spoT family.</text>
</comment>
<dbReference type="InterPro" id="IPR006674">
    <property type="entry name" value="HD_domain"/>
</dbReference>
<dbReference type="InterPro" id="IPR004811">
    <property type="entry name" value="RelA/Spo_fam"/>
</dbReference>
<dbReference type="SUPFAM" id="SSF109604">
    <property type="entry name" value="HD-domain/PDEase-like"/>
    <property type="match status" value="1"/>
</dbReference>
<evidence type="ECO:0000259" key="4">
    <source>
        <dbReference type="PROSITE" id="PS51880"/>
    </source>
</evidence>
<feature type="domain" description="HD" evidence="3">
    <location>
        <begin position="50"/>
        <end position="148"/>
    </location>
</feature>
<dbReference type="SMART" id="SM00954">
    <property type="entry name" value="RelA_SpoT"/>
    <property type="match status" value="1"/>
</dbReference>
<dbReference type="InterPro" id="IPR004095">
    <property type="entry name" value="TGS"/>
</dbReference>
<dbReference type="Gene3D" id="3.10.20.30">
    <property type="match status" value="1"/>
</dbReference>
<dbReference type="SMART" id="SM00471">
    <property type="entry name" value="HDc"/>
    <property type="match status" value="1"/>
</dbReference>
<dbReference type="Proteomes" id="UP000176952">
    <property type="component" value="Unassembled WGS sequence"/>
</dbReference>
<dbReference type="InterPro" id="IPR007685">
    <property type="entry name" value="RelA_SpoT"/>
</dbReference>
<feature type="domain" description="TGS" evidence="4">
    <location>
        <begin position="391"/>
        <end position="452"/>
    </location>
</feature>
<dbReference type="CDD" id="cd00077">
    <property type="entry name" value="HDc"/>
    <property type="match status" value="1"/>
</dbReference>
<dbReference type="InterPro" id="IPR043519">
    <property type="entry name" value="NT_sf"/>
</dbReference>
<comment type="caution">
    <text evidence="5">The sequence shown here is derived from an EMBL/GenBank/DDBJ whole genome shotgun (WGS) entry which is preliminary data.</text>
</comment>
<dbReference type="AlphaFoldDB" id="A0A1G2B399"/>
<dbReference type="InterPro" id="IPR012675">
    <property type="entry name" value="Beta-grasp_dom_sf"/>
</dbReference>
<comment type="pathway">
    <text evidence="1">Purine metabolism.</text>
</comment>
<dbReference type="PANTHER" id="PTHR21262:SF31">
    <property type="entry name" value="GTP PYROPHOSPHOKINASE"/>
    <property type="match status" value="1"/>
</dbReference>
<dbReference type="GO" id="GO:0015969">
    <property type="term" value="P:guanosine tetraphosphate metabolic process"/>
    <property type="evidence" value="ECO:0007669"/>
    <property type="project" value="InterPro"/>
</dbReference>
<sequence>MTVTTNTTIQDVLRKTRAKRPMADIALLKKAYEFAEAAHEGQKRKTGENYMCHCLATAAQLADWGMDDETIMAGLLHDTVEDTDVTIETITKEFGPTVAQLVEGVSKLTKVKYRGIDRYVESLRRMCLAMAKDARVIIIKCADRIHNLRTLDALPPEKQKRIAMESIEIYAAIANRLGMGEIRGQLEDLSFPYILPEEYVWLTKKIEKPYEAKKAYLKNIIAKVKRILKENDIKYVSVHGRGKHLYSLYKKLLQHNRDLSKIYDLIALRIIVKDVADCYTALGLVHEYWTPLKGRIKDYIAQQKPNGYQSLHTTVFCDQGEIVEFQIRTQKMHIENEFGVAAHWQFKANNKKKRGKKKELMPWMKQIEKIQKEAVNEKQFLESMKGDVFKNRIFVFTPQGDVIELPEGATAVDFAYQIHTDLGNHCSGAKVNDKIQNIKTVLKSGDVVEIFSDKKRKGPNPDWLDFVVTNTARSQIKKMTQKPTLTADQ</sequence>
<reference evidence="5 6" key="1">
    <citation type="journal article" date="2016" name="Nat. Commun.">
        <title>Thousands of microbial genomes shed light on interconnected biogeochemical processes in an aquifer system.</title>
        <authorList>
            <person name="Anantharaman K."/>
            <person name="Brown C.T."/>
            <person name="Hug L.A."/>
            <person name="Sharon I."/>
            <person name="Castelle C.J."/>
            <person name="Probst A.J."/>
            <person name="Thomas B.C."/>
            <person name="Singh A."/>
            <person name="Wilkins M.J."/>
            <person name="Karaoz U."/>
            <person name="Brodie E.L."/>
            <person name="Williams K.H."/>
            <person name="Hubbard S.S."/>
            <person name="Banfield J.F."/>
        </authorList>
    </citation>
    <scope>NUCLEOTIDE SEQUENCE [LARGE SCALE GENOMIC DNA]</scope>
</reference>
<dbReference type="PANTHER" id="PTHR21262">
    <property type="entry name" value="GUANOSINE-3',5'-BIS DIPHOSPHATE 3'-PYROPHOSPHOHYDROLASE"/>
    <property type="match status" value="1"/>
</dbReference>
<evidence type="ECO:0000313" key="5">
    <source>
        <dbReference type="EMBL" id="OGY82680.1"/>
    </source>
</evidence>
<dbReference type="Pfam" id="PF13328">
    <property type="entry name" value="HD_4"/>
    <property type="match status" value="1"/>
</dbReference>
<dbReference type="Pfam" id="PF02824">
    <property type="entry name" value="TGS"/>
    <property type="match status" value="1"/>
</dbReference>
<dbReference type="CDD" id="cd01668">
    <property type="entry name" value="TGS_RSH"/>
    <property type="match status" value="1"/>
</dbReference>
<dbReference type="Gene3D" id="3.30.460.10">
    <property type="entry name" value="Beta Polymerase, domain 2"/>
    <property type="match status" value="1"/>
</dbReference>
<dbReference type="FunFam" id="3.10.20.30:FF:000002">
    <property type="entry name" value="GTP pyrophosphokinase (RelA/SpoT)"/>
    <property type="match status" value="1"/>
</dbReference>
<gene>
    <name evidence="5" type="ORF">A3F54_01665</name>
</gene>
<dbReference type="SUPFAM" id="SSF81271">
    <property type="entry name" value="TGS-like"/>
    <property type="match status" value="1"/>
</dbReference>
<evidence type="ECO:0000313" key="6">
    <source>
        <dbReference type="Proteomes" id="UP000176952"/>
    </source>
</evidence>
<dbReference type="PROSITE" id="PS51831">
    <property type="entry name" value="HD"/>
    <property type="match status" value="1"/>
</dbReference>
<dbReference type="InterPro" id="IPR003607">
    <property type="entry name" value="HD/PDEase_dom"/>
</dbReference>
<dbReference type="Gene3D" id="1.10.3210.10">
    <property type="entry name" value="Hypothetical protein af1432"/>
    <property type="match status" value="1"/>
</dbReference>
<evidence type="ECO:0000256" key="1">
    <source>
        <dbReference type="ARBA" id="ARBA00025704"/>
    </source>
</evidence>
<proteinExistence type="inferred from homology"/>
<dbReference type="GO" id="GO:0005886">
    <property type="term" value="C:plasma membrane"/>
    <property type="evidence" value="ECO:0007669"/>
    <property type="project" value="TreeGrafter"/>
</dbReference>
<dbReference type="CDD" id="cd05399">
    <property type="entry name" value="NT_Rel-Spo_like"/>
    <property type="match status" value="1"/>
</dbReference>